<dbReference type="AlphaFoldDB" id="A0A8J5TM16"/>
<reference evidence="2" key="2">
    <citation type="submission" date="2021-02" db="EMBL/GenBank/DDBJ databases">
        <authorList>
            <person name="Kimball J.A."/>
            <person name="Haas M.W."/>
            <person name="Macchietto M."/>
            <person name="Kono T."/>
            <person name="Duquette J."/>
            <person name="Shao M."/>
        </authorList>
    </citation>
    <scope>NUCLEOTIDE SEQUENCE</scope>
    <source>
        <tissue evidence="2">Fresh leaf tissue</tissue>
    </source>
</reference>
<protein>
    <submittedName>
        <fullName evidence="2">Uncharacterized protein</fullName>
    </submittedName>
</protein>
<organism evidence="2 3">
    <name type="scientific">Zizania palustris</name>
    <name type="common">Northern wild rice</name>
    <dbReference type="NCBI Taxonomy" id="103762"/>
    <lineage>
        <taxon>Eukaryota</taxon>
        <taxon>Viridiplantae</taxon>
        <taxon>Streptophyta</taxon>
        <taxon>Embryophyta</taxon>
        <taxon>Tracheophyta</taxon>
        <taxon>Spermatophyta</taxon>
        <taxon>Magnoliopsida</taxon>
        <taxon>Liliopsida</taxon>
        <taxon>Poales</taxon>
        <taxon>Poaceae</taxon>
        <taxon>BOP clade</taxon>
        <taxon>Oryzoideae</taxon>
        <taxon>Oryzeae</taxon>
        <taxon>Zizaniinae</taxon>
        <taxon>Zizania</taxon>
    </lineage>
</organism>
<evidence type="ECO:0000313" key="2">
    <source>
        <dbReference type="EMBL" id="KAG8083586.1"/>
    </source>
</evidence>
<name>A0A8J5TM16_ZIZPA</name>
<feature type="region of interest" description="Disordered" evidence="1">
    <location>
        <begin position="181"/>
        <end position="204"/>
    </location>
</feature>
<proteinExistence type="predicted"/>
<reference evidence="2" key="1">
    <citation type="journal article" date="2021" name="bioRxiv">
        <title>Whole Genome Assembly and Annotation of Northern Wild Rice, Zizania palustris L., Supports a Whole Genome Duplication in the Zizania Genus.</title>
        <authorList>
            <person name="Haas M."/>
            <person name="Kono T."/>
            <person name="Macchietto M."/>
            <person name="Millas R."/>
            <person name="McGilp L."/>
            <person name="Shao M."/>
            <person name="Duquette J."/>
            <person name="Hirsch C.N."/>
            <person name="Kimball J."/>
        </authorList>
    </citation>
    <scope>NUCLEOTIDE SEQUENCE</scope>
    <source>
        <tissue evidence="2">Fresh leaf tissue</tissue>
    </source>
</reference>
<feature type="compositionally biased region" description="Polar residues" evidence="1">
    <location>
        <begin position="114"/>
        <end position="137"/>
    </location>
</feature>
<gene>
    <name evidence="2" type="ORF">GUJ93_ZPchr0015g6945</name>
</gene>
<dbReference type="Proteomes" id="UP000729402">
    <property type="component" value="Unassembled WGS sequence"/>
</dbReference>
<feature type="region of interest" description="Disordered" evidence="1">
    <location>
        <begin position="106"/>
        <end position="165"/>
    </location>
</feature>
<sequence>MGRPDSAALSARQSLTARVPESILVNSLVGLLLLLAHPRLDAPSLGFRAPARRTLAIGFRAPSRCTLTRVLSSASTHPHSGSELRLDAPSLRFQAPARRTLAIGFRAPARRDLTQVSSSGSTHPRNRVPSSASTHPHSGSELRLDAPSQLTSEPRHDAPSLGFRAPARRTLAIGFRAPPRRTLTRVPSSGSTHPRNWLPCPGSTRPHSGSELWLDAPSQSGSELRLDAPSLGKREPGFLKVPENSVGGHPSGHLTILRHGKVYLPGGGLDKLYPVDQGLPGDVERAAPGAIARQHPPDGHRGVSRRLLRLDKRLGYLPVPSSKVHLGLLQLGHSRPKGHGVSCRLQEFFHLRDLSLECGNLSFEPLRFCGSAPKPLCLGSSGPKGVDFRLQLVRSRGLSPKPFQLCDAGLEGVHLHCPGLERFDPSGLEPKSFDLHCLLVGQPLNGVRSCCKPRIICFSALALGEQGKQRTLRQRDHLHARN</sequence>
<accession>A0A8J5TM16</accession>
<dbReference type="EMBL" id="JAAALK010000085">
    <property type="protein sequence ID" value="KAG8083586.1"/>
    <property type="molecule type" value="Genomic_DNA"/>
</dbReference>
<keyword evidence="3" id="KW-1185">Reference proteome</keyword>
<evidence type="ECO:0000313" key="3">
    <source>
        <dbReference type="Proteomes" id="UP000729402"/>
    </source>
</evidence>
<comment type="caution">
    <text evidence="2">The sequence shown here is derived from an EMBL/GenBank/DDBJ whole genome shotgun (WGS) entry which is preliminary data.</text>
</comment>
<evidence type="ECO:0000256" key="1">
    <source>
        <dbReference type="SAM" id="MobiDB-lite"/>
    </source>
</evidence>
<feature type="compositionally biased region" description="Polar residues" evidence="1">
    <location>
        <begin position="185"/>
        <end position="194"/>
    </location>
</feature>